<gene>
    <name evidence="1" type="ORF">GTA08_BOTSDO08434</name>
</gene>
<dbReference type="AlphaFoldDB" id="A0A8H4IT91"/>
<reference evidence="1" key="1">
    <citation type="submission" date="2020-04" db="EMBL/GenBank/DDBJ databases">
        <title>Genome Assembly and Annotation of Botryosphaeria dothidea sdau 11-99, a Latent Pathogen of Apple Fruit Ring Rot in China.</title>
        <authorList>
            <person name="Yu C."/>
            <person name="Diao Y."/>
            <person name="Lu Q."/>
            <person name="Zhao J."/>
            <person name="Cui S."/>
            <person name="Peng C."/>
            <person name="He B."/>
            <person name="Liu H."/>
        </authorList>
    </citation>
    <scope>NUCLEOTIDE SEQUENCE [LARGE SCALE GENOMIC DNA]</scope>
    <source>
        <strain evidence="1">Sdau11-99</strain>
    </source>
</reference>
<keyword evidence="2" id="KW-1185">Reference proteome</keyword>
<dbReference type="Proteomes" id="UP000572817">
    <property type="component" value="Unassembled WGS sequence"/>
</dbReference>
<name>A0A8H4IT91_9PEZI</name>
<protein>
    <submittedName>
        <fullName evidence="1">Uncharacterized protein</fullName>
    </submittedName>
</protein>
<proteinExistence type="predicted"/>
<organism evidence="1 2">
    <name type="scientific">Botryosphaeria dothidea</name>
    <dbReference type="NCBI Taxonomy" id="55169"/>
    <lineage>
        <taxon>Eukaryota</taxon>
        <taxon>Fungi</taxon>
        <taxon>Dikarya</taxon>
        <taxon>Ascomycota</taxon>
        <taxon>Pezizomycotina</taxon>
        <taxon>Dothideomycetes</taxon>
        <taxon>Dothideomycetes incertae sedis</taxon>
        <taxon>Botryosphaeriales</taxon>
        <taxon>Botryosphaeriaceae</taxon>
        <taxon>Botryosphaeria</taxon>
    </lineage>
</organism>
<evidence type="ECO:0000313" key="1">
    <source>
        <dbReference type="EMBL" id="KAF4304758.1"/>
    </source>
</evidence>
<dbReference type="EMBL" id="WWBZ02000051">
    <property type="protein sequence ID" value="KAF4304758.1"/>
    <property type="molecule type" value="Genomic_DNA"/>
</dbReference>
<accession>A0A8H4IT91</accession>
<sequence>MSQPSLFVNALELLRVGSDGNTGPTYQKFLLSADEEKCALSLFYRNAGSSSLCRNGISMNLDRSAHIATIRQPTALHRAFLHGVHKAIAAQFTKLSQRGPPFSNVVNRIMRAKDIPMGTTPRGGTTHVDMCDSLLNTDAIGLAMMVIDSTMRKDLKSVRRLVLFDLGSQADRSMKYAALQHWRREPLGNDKHGKPIWRVDMVEEQLIRNYNEPEVGNAGVLVLPMQLFRGTVMTGERVDPNVFIPVWNEEVTVSIKELRQILKEEESKVRASVQSSLDATQKITAETLEDDWEIAEVEDADEWEMVDDK</sequence>
<dbReference type="OrthoDB" id="10649942at2759"/>
<comment type="caution">
    <text evidence="1">The sequence shown here is derived from an EMBL/GenBank/DDBJ whole genome shotgun (WGS) entry which is preliminary data.</text>
</comment>
<evidence type="ECO:0000313" key="2">
    <source>
        <dbReference type="Proteomes" id="UP000572817"/>
    </source>
</evidence>